<sequence>MDTKKAIRSCILTLKLDDLNTSINYLEDNLLLLRPPQFVASISRSPLGNTSSDYFRLDNIEEFKLPLTVEALERHNVPAGIAKYLAKRVSNFKYKYNGEQELRAAEGLLGMDNQ</sequence>
<evidence type="ECO:0000313" key="2">
    <source>
        <dbReference type="Proteomes" id="UP000235672"/>
    </source>
</evidence>
<keyword evidence="2" id="KW-1185">Reference proteome</keyword>
<name>A0A2J6Q7Y3_9HELO</name>
<dbReference type="Proteomes" id="UP000235672">
    <property type="component" value="Unassembled WGS sequence"/>
</dbReference>
<gene>
    <name evidence="1" type="ORF">NA56DRAFT_658259</name>
</gene>
<protein>
    <submittedName>
        <fullName evidence="1">Uncharacterized protein</fullName>
    </submittedName>
</protein>
<dbReference type="EMBL" id="KZ613478">
    <property type="protein sequence ID" value="PMD22344.1"/>
    <property type="molecule type" value="Genomic_DNA"/>
</dbReference>
<accession>A0A2J6Q7Y3</accession>
<evidence type="ECO:0000313" key="1">
    <source>
        <dbReference type="EMBL" id="PMD22344.1"/>
    </source>
</evidence>
<dbReference type="AlphaFoldDB" id="A0A2J6Q7Y3"/>
<organism evidence="1 2">
    <name type="scientific">Hyaloscypha hepaticicola</name>
    <dbReference type="NCBI Taxonomy" id="2082293"/>
    <lineage>
        <taxon>Eukaryota</taxon>
        <taxon>Fungi</taxon>
        <taxon>Dikarya</taxon>
        <taxon>Ascomycota</taxon>
        <taxon>Pezizomycotina</taxon>
        <taxon>Leotiomycetes</taxon>
        <taxon>Helotiales</taxon>
        <taxon>Hyaloscyphaceae</taxon>
        <taxon>Hyaloscypha</taxon>
    </lineage>
</organism>
<proteinExistence type="predicted"/>
<reference evidence="1 2" key="1">
    <citation type="submission" date="2016-05" db="EMBL/GenBank/DDBJ databases">
        <title>A degradative enzymes factory behind the ericoid mycorrhizal symbiosis.</title>
        <authorList>
            <consortium name="DOE Joint Genome Institute"/>
            <person name="Martino E."/>
            <person name="Morin E."/>
            <person name="Grelet G."/>
            <person name="Kuo A."/>
            <person name="Kohler A."/>
            <person name="Daghino S."/>
            <person name="Barry K."/>
            <person name="Choi C."/>
            <person name="Cichocki N."/>
            <person name="Clum A."/>
            <person name="Copeland A."/>
            <person name="Hainaut M."/>
            <person name="Haridas S."/>
            <person name="Labutti K."/>
            <person name="Lindquist E."/>
            <person name="Lipzen A."/>
            <person name="Khouja H.-R."/>
            <person name="Murat C."/>
            <person name="Ohm R."/>
            <person name="Olson A."/>
            <person name="Spatafora J."/>
            <person name="Veneault-Fourrey C."/>
            <person name="Henrissat B."/>
            <person name="Grigoriev I."/>
            <person name="Martin F."/>
            <person name="Perotto S."/>
        </authorList>
    </citation>
    <scope>NUCLEOTIDE SEQUENCE [LARGE SCALE GENOMIC DNA]</scope>
    <source>
        <strain evidence="1 2">UAMH 7357</strain>
    </source>
</reference>